<accession>A0A1F6LHL0</accession>
<gene>
    <name evidence="2" type="ORF">A2725_04045</name>
</gene>
<evidence type="ECO:0000256" key="1">
    <source>
        <dbReference type="SAM" id="Coils"/>
    </source>
</evidence>
<keyword evidence="1" id="KW-0175">Coiled coil</keyword>
<protein>
    <submittedName>
        <fullName evidence="2">Uncharacterized protein</fullName>
    </submittedName>
</protein>
<evidence type="ECO:0000313" key="3">
    <source>
        <dbReference type="Proteomes" id="UP000177067"/>
    </source>
</evidence>
<feature type="coiled-coil region" evidence="1">
    <location>
        <begin position="6"/>
        <end position="33"/>
    </location>
</feature>
<dbReference type="Proteomes" id="UP000177067">
    <property type="component" value="Unassembled WGS sequence"/>
</dbReference>
<evidence type="ECO:0000313" key="2">
    <source>
        <dbReference type="EMBL" id="OGH58892.1"/>
    </source>
</evidence>
<reference evidence="2 3" key="1">
    <citation type="journal article" date="2016" name="Nat. Commun.">
        <title>Thousands of microbial genomes shed light on interconnected biogeochemical processes in an aquifer system.</title>
        <authorList>
            <person name="Anantharaman K."/>
            <person name="Brown C.T."/>
            <person name="Hug L.A."/>
            <person name="Sharon I."/>
            <person name="Castelle C.J."/>
            <person name="Probst A.J."/>
            <person name="Thomas B.C."/>
            <person name="Singh A."/>
            <person name="Wilkins M.J."/>
            <person name="Karaoz U."/>
            <person name="Brodie E.L."/>
            <person name="Williams K.H."/>
            <person name="Hubbard S.S."/>
            <person name="Banfield J.F."/>
        </authorList>
    </citation>
    <scope>NUCLEOTIDE SEQUENCE [LARGE SCALE GENOMIC DNA]</scope>
</reference>
<organism evidence="2 3">
    <name type="scientific">Candidatus Magasanikbacteria bacterium RIFCSPHIGHO2_01_FULL_33_34</name>
    <dbReference type="NCBI Taxonomy" id="1798671"/>
    <lineage>
        <taxon>Bacteria</taxon>
        <taxon>Candidatus Magasanikiibacteriota</taxon>
    </lineage>
</organism>
<sequence>MSEKILEKILNKLNKLESTVDTIAIEVVDMKEQLKNTTTKEDLTQVKSNILGELDSFVKLHETLDQESAALKNSHSRLEERVTVVEKKLQTA</sequence>
<name>A0A1F6LHL0_9BACT</name>
<dbReference type="AlphaFoldDB" id="A0A1F6LHL0"/>
<comment type="caution">
    <text evidence="2">The sequence shown here is derived from an EMBL/GenBank/DDBJ whole genome shotgun (WGS) entry which is preliminary data.</text>
</comment>
<dbReference type="EMBL" id="MFPS01000008">
    <property type="protein sequence ID" value="OGH58892.1"/>
    <property type="molecule type" value="Genomic_DNA"/>
</dbReference>
<proteinExistence type="predicted"/>